<accession>A0A1K2I2R5</accession>
<evidence type="ECO:0000313" key="1">
    <source>
        <dbReference type="EMBL" id="SFZ86674.1"/>
    </source>
</evidence>
<sequence>MRRNSVDEARRDLLERVQTEGITAAYEAALAICRDPKAPAPARATASATLFRVAGLFDRKDANDRPKEPHEMSSEELAQEIALLERRAKGLPAETDEGIFA</sequence>
<dbReference type="RefSeq" id="WP_072346588.1">
    <property type="nucleotide sequence ID" value="NZ_FPKU01000004.1"/>
</dbReference>
<name>A0A1K2I2R5_9HYPH</name>
<organism evidence="1 2">
    <name type="scientific">Devosia enhydra</name>
    <dbReference type="NCBI Taxonomy" id="665118"/>
    <lineage>
        <taxon>Bacteria</taxon>
        <taxon>Pseudomonadati</taxon>
        <taxon>Pseudomonadota</taxon>
        <taxon>Alphaproteobacteria</taxon>
        <taxon>Hyphomicrobiales</taxon>
        <taxon>Devosiaceae</taxon>
        <taxon>Devosia</taxon>
    </lineage>
</organism>
<keyword evidence="2" id="KW-1185">Reference proteome</keyword>
<dbReference type="Proteomes" id="UP000183447">
    <property type="component" value="Unassembled WGS sequence"/>
</dbReference>
<dbReference type="AlphaFoldDB" id="A0A1K2I2R5"/>
<gene>
    <name evidence="1" type="ORF">SAMN02983003_3868</name>
</gene>
<dbReference type="OrthoDB" id="8404794at2"/>
<proteinExistence type="predicted"/>
<dbReference type="EMBL" id="FPKU01000004">
    <property type="protein sequence ID" value="SFZ86674.1"/>
    <property type="molecule type" value="Genomic_DNA"/>
</dbReference>
<protein>
    <submittedName>
        <fullName evidence="1">Uncharacterized protein</fullName>
    </submittedName>
</protein>
<reference evidence="1 2" key="1">
    <citation type="submission" date="2016-11" db="EMBL/GenBank/DDBJ databases">
        <authorList>
            <person name="Jaros S."/>
            <person name="Januszkiewicz K."/>
            <person name="Wedrychowicz H."/>
        </authorList>
    </citation>
    <scope>NUCLEOTIDE SEQUENCE [LARGE SCALE GENOMIC DNA]</scope>
    <source>
        <strain evidence="1 2">ATCC 23634</strain>
    </source>
</reference>
<evidence type="ECO:0000313" key="2">
    <source>
        <dbReference type="Proteomes" id="UP000183447"/>
    </source>
</evidence>